<protein>
    <submittedName>
        <fullName evidence="1">Uncharacterized protein</fullName>
    </submittedName>
</protein>
<keyword evidence="2" id="KW-1185">Reference proteome</keyword>
<accession>A0ACB7JBL7</accession>
<proteinExistence type="predicted"/>
<sequence>MPQDADQVERAPLPPHRHAAPSGPWPWMDLGSTIRPEQLSSEQPPVPEPCDHSSCKGACWEDYPRSRFPNWESDQTKRAKIDEAVASPEASRGSVLYIVDTDRNGIFHGRKPIQIARAEVEDFWNRYLLKKRDKDVKVRCLFVENMTGPVLQMLGARYNIEPFFFSSSLNWIPSRYQEDIRPKEGDHITITLPFLTVSPNPLSTIPKRVNTFRSIVSVGNVYSSEGPKHSSASLDSDTFIGEDQHIDVQQPLVVRTMARDDHRILLLDLLSVHFIRDSKSSTIISYHPRREQTENGHPKKVTDRHGHVHHARAIPQEPKEGLQPPPPKDLGTSARQLSQRIHLAGQSVYWQGLFSTSPDPTFILITYLWHALYAWDEALETLYQYVCWLESRVIKTSEMALTQELHIIRAHHLYHSELLTEFAKTVRFVLNTPNPAMDSESITEEVRLHSRNRIEAECRTLLSEIERLQKGRKSQDQRLKNVMNLVFSSVTIKDSRRMQLLTQAAVKDSAAMKQIAYLTMLFLPATFLATVFGMNIQEVTDGGRQTAHHYITGTLILTSVTIWGIMAFQSAEWTEKPEEATILHRIFWPYLLVRRILGRGQREGDEEEKRLERLSERGGVTKMDEV</sequence>
<comment type="caution">
    <text evidence="1">The sequence shown here is derived from an EMBL/GenBank/DDBJ whole genome shotgun (WGS) entry which is preliminary data.</text>
</comment>
<gene>
    <name evidence="1" type="ORF">CCMSSC00406_0000689</name>
</gene>
<dbReference type="EMBL" id="WQMT02000001">
    <property type="protein sequence ID" value="KAG9227665.1"/>
    <property type="molecule type" value="Genomic_DNA"/>
</dbReference>
<dbReference type="Proteomes" id="UP000824881">
    <property type="component" value="Unassembled WGS sequence"/>
</dbReference>
<reference evidence="1 2" key="1">
    <citation type="journal article" date="2021" name="Appl. Environ. Microbiol.">
        <title>Genetic linkage and physical mapping for an oyster mushroom Pleurotus cornucopiae and QTL analysis for the trait cap color.</title>
        <authorList>
            <person name="Zhang Y."/>
            <person name="Gao W."/>
            <person name="Sonnenberg A."/>
            <person name="Chen Q."/>
            <person name="Zhang J."/>
            <person name="Huang C."/>
        </authorList>
    </citation>
    <scope>NUCLEOTIDE SEQUENCE [LARGE SCALE GENOMIC DNA]</scope>
    <source>
        <strain evidence="1">CCMSSC00406</strain>
    </source>
</reference>
<evidence type="ECO:0000313" key="1">
    <source>
        <dbReference type="EMBL" id="KAG9227665.1"/>
    </source>
</evidence>
<organism evidence="1 2">
    <name type="scientific">Pleurotus cornucopiae</name>
    <name type="common">Cornucopia mushroom</name>
    <dbReference type="NCBI Taxonomy" id="5321"/>
    <lineage>
        <taxon>Eukaryota</taxon>
        <taxon>Fungi</taxon>
        <taxon>Dikarya</taxon>
        <taxon>Basidiomycota</taxon>
        <taxon>Agaricomycotina</taxon>
        <taxon>Agaricomycetes</taxon>
        <taxon>Agaricomycetidae</taxon>
        <taxon>Agaricales</taxon>
        <taxon>Pleurotineae</taxon>
        <taxon>Pleurotaceae</taxon>
        <taxon>Pleurotus</taxon>
    </lineage>
</organism>
<name>A0ACB7JBL7_PLECO</name>
<evidence type="ECO:0000313" key="2">
    <source>
        <dbReference type="Proteomes" id="UP000824881"/>
    </source>
</evidence>